<evidence type="ECO:0000256" key="4">
    <source>
        <dbReference type="ARBA" id="ARBA00023163"/>
    </source>
</evidence>
<dbReference type="InterPro" id="IPR013249">
    <property type="entry name" value="RNA_pol_sigma70_r4_t2"/>
</dbReference>
<keyword evidence="3" id="KW-0731">Sigma factor</keyword>
<keyword evidence="7" id="KW-1185">Reference proteome</keyword>
<accession>A0ABV0BNU8</accession>
<gene>
    <name evidence="6" type="ORF">ABE541_04140</name>
</gene>
<keyword evidence="4" id="KW-0804">Transcription</keyword>
<dbReference type="CDD" id="cd06171">
    <property type="entry name" value="Sigma70_r4"/>
    <property type="match status" value="1"/>
</dbReference>
<comment type="caution">
    <text evidence="6">The sequence shown here is derived from an EMBL/GenBank/DDBJ whole genome shotgun (WGS) entry which is preliminary data.</text>
</comment>
<dbReference type="InterPro" id="IPR013324">
    <property type="entry name" value="RNA_pol_sigma_r3/r4-like"/>
</dbReference>
<dbReference type="Gene3D" id="1.10.10.10">
    <property type="entry name" value="Winged helix-like DNA-binding domain superfamily/Winged helix DNA-binding domain"/>
    <property type="match status" value="1"/>
</dbReference>
<organism evidence="6 7">
    <name type="scientific">Sphingobacterium kitahiroshimense</name>
    <dbReference type="NCBI Taxonomy" id="470446"/>
    <lineage>
        <taxon>Bacteria</taxon>
        <taxon>Pseudomonadati</taxon>
        <taxon>Bacteroidota</taxon>
        <taxon>Sphingobacteriia</taxon>
        <taxon>Sphingobacteriales</taxon>
        <taxon>Sphingobacteriaceae</taxon>
        <taxon>Sphingobacterium</taxon>
    </lineage>
</organism>
<sequence>MNLKGMPCNIEEFNRFQLGDEAVFHKIFVFYKPFLFRKFNQFCSSNVEVEEVLQEVFVQLFLKRQQIPDIQSIFPFLYIVGKRMSISYFRKAVVREQYMLKNQSQFNEAYDCLETHIETKDLSDILESIIKDLPTQQQKIFRMNKLDELSYKEIAAEIGVSKHTVRNHLATACNFVRLKLDKILYLLFFIKIIF</sequence>
<dbReference type="NCBIfam" id="TIGR02937">
    <property type="entry name" value="sigma70-ECF"/>
    <property type="match status" value="1"/>
</dbReference>
<evidence type="ECO:0000256" key="2">
    <source>
        <dbReference type="ARBA" id="ARBA00023015"/>
    </source>
</evidence>
<evidence type="ECO:0000259" key="5">
    <source>
        <dbReference type="Pfam" id="PF08281"/>
    </source>
</evidence>
<dbReference type="PANTHER" id="PTHR43133">
    <property type="entry name" value="RNA POLYMERASE ECF-TYPE SIGMA FACTO"/>
    <property type="match status" value="1"/>
</dbReference>
<dbReference type="InterPro" id="IPR014284">
    <property type="entry name" value="RNA_pol_sigma-70_dom"/>
</dbReference>
<feature type="domain" description="RNA polymerase sigma factor 70 region 4 type 2" evidence="5">
    <location>
        <begin position="125"/>
        <end position="172"/>
    </location>
</feature>
<keyword evidence="2" id="KW-0805">Transcription regulation</keyword>
<dbReference type="InterPro" id="IPR036388">
    <property type="entry name" value="WH-like_DNA-bd_sf"/>
</dbReference>
<dbReference type="SUPFAM" id="SSF88946">
    <property type="entry name" value="Sigma2 domain of RNA polymerase sigma factors"/>
    <property type="match status" value="1"/>
</dbReference>
<protein>
    <submittedName>
        <fullName evidence="6">Sigma-70 family RNA polymerase sigma factor</fullName>
    </submittedName>
</protein>
<dbReference type="InterPro" id="IPR039425">
    <property type="entry name" value="RNA_pol_sigma-70-like"/>
</dbReference>
<evidence type="ECO:0000313" key="6">
    <source>
        <dbReference type="EMBL" id="MEN5376445.1"/>
    </source>
</evidence>
<evidence type="ECO:0000256" key="3">
    <source>
        <dbReference type="ARBA" id="ARBA00023082"/>
    </source>
</evidence>
<name>A0ABV0BNU8_9SPHI</name>
<dbReference type="RefSeq" id="WP_132770362.1">
    <property type="nucleotide sequence ID" value="NZ_JAOQNK010000001.1"/>
</dbReference>
<dbReference type="Proteomes" id="UP001409291">
    <property type="component" value="Unassembled WGS sequence"/>
</dbReference>
<comment type="similarity">
    <text evidence="1">Belongs to the sigma-70 factor family. ECF subfamily.</text>
</comment>
<dbReference type="Gene3D" id="1.10.1740.10">
    <property type="match status" value="1"/>
</dbReference>
<dbReference type="PANTHER" id="PTHR43133:SF46">
    <property type="entry name" value="RNA POLYMERASE SIGMA-70 FACTOR ECF SUBFAMILY"/>
    <property type="match status" value="1"/>
</dbReference>
<evidence type="ECO:0000256" key="1">
    <source>
        <dbReference type="ARBA" id="ARBA00010641"/>
    </source>
</evidence>
<dbReference type="InterPro" id="IPR013325">
    <property type="entry name" value="RNA_pol_sigma_r2"/>
</dbReference>
<evidence type="ECO:0000313" key="7">
    <source>
        <dbReference type="Proteomes" id="UP001409291"/>
    </source>
</evidence>
<dbReference type="EMBL" id="JBDJNQ010000001">
    <property type="protein sequence ID" value="MEN5376445.1"/>
    <property type="molecule type" value="Genomic_DNA"/>
</dbReference>
<dbReference type="Pfam" id="PF08281">
    <property type="entry name" value="Sigma70_r4_2"/>
    <property type="match status" value="1"/>
</dbReference>
<reference evidence="6 7" key="1">
    <citation type="submission" date="2024-04" db="EMBL/GenBank/DDBJ databases">
        <title>WGS of bacteria from Torrens River.</title>
        <authorList>
            <person name="Wyrsch E.R."/>
            <person name="Drigo B."/>
        </authorList>
    </citation>
    <scope>NUCLEOTIDE SEQUENCE [LARGE SCALE GENOMIC DNA]</scope>
    <source>
        <strain evidence="6 7">TWI391</strain>
    </source>
</reference>
<dbReference type="SUPFAM" id="SSF88659">
    <property type="entry name" value="Sigma3 and sigma4 domains of RNA polymerase sigma factors"/>
    <property type="match status" value="1"/>
</dbReference>
<proteinExistence type="inferred from homology"/>